<keyword evidence="3" id="KW-0808">Transferase</keyword>
<dbReference type="Proteomes" id="UP000315471">
    <property type="component" value="Unassembled WGS sequence"/>
</dbReference>
<dbReference type="InterPro" id="IPR028098">
    <property type="entry name" value="Glyco_trans_4-like_N"/>
</dbReference>
<reference evidence="3 4" key="1">
    <citation type="submission" date="2019-02" db="EMBL/GenBank/DDBJ databases">
        <title>Deep-cultivation of Planctomycetes and their phenomic and genomic characterization uncovers novel biology.</title>
        <authorList>
            <person name="Wiegand S."/>
            <person name="Jogler M."/>
            <person name="Boedeker C."/>
            <person name="Pinto D."/>
            <person name="Vollmers J."/>
            <person name="Rivas-Marin E."/>
            <person name="Kohn T."/>
            <person name="Peeters S.H."/>
            <person name="Heuer A."/>
            <person name="Rast P."/>
            <person name="Oberbeckmann S."/>
            <person name="Bunk B."/>
            <person name="Jeske O."/>
            <person name="Meyerdierks A."/>
            <person name="Storesund J.E."/>
            <person name="Kallscheuer N."/>
            <person name="Luecker S."/>
            <person name="Lage O.M."/>
            <person name="Pohl T."/>
            <person name="Merkel B.J."/>
            <person name="Hornburger P."/>
            <person name="Mueller R.-W."/>
            <person name="Bruemmer F."/>
            <person name="Labrenz M."/>
            <person name="Spormann A.M."/>
            <person name="Op Den Camp H."/>
            <person name="Overmann J."/>
            <person name="Amann R."/>
            <person name="Jetten M.S.M."/>
            <person name="Mascher T."/>
            <person name="Medema M.H."/>
            <person name="Devos D.P."/>
            <person name="Kaster A.-K."/>
            <person name="Ovreas L."/>
            <person name="Rohde M."/>
            <person name="Galperin M.Y."/>
            <person name="Jogler C."/>
        </authorList>
    </citation>
    <scope>NUCLEOTIDE SEQUENCE [LARGE SCALE GENOMIC DNA]</scope>
    <source>
        <strain evidence="3 4">Q31b</strain>
    </source>
</reference>
<dbReference type="InterPro" id="IPR001296">
    <property type="entry name" value="Glyco_trans_1"/>
</dbReference>
<evidence type="ECO:0000259" key="2">
    <source>
        <dbReference type="Pfam" id="PF13439"/>
    </source>
</evidence>
<gene>
    <name evidence="3" type="primary">kanE_1</name>
    <name evidence="3" type="ORF">Q31b_18890</name>
</gene>
<proteinExistence type="predicted"/>
<evidence type="ECO:0000313" key="3">
    <source>
        <dbReference type="EMBL" id="TWU44353.1"/>
    </source>
</evidence>
<dbReference type="AlphaFoldDB" id="A0A5C6E3W0"/>
<accession>A0A5C6E3W0</accession>
<dbReference type="RefSeq" id="WP_146599319.1">
    <property type="nucleotide sequence ID" value="NZ_SJPY01000002.1"/>
</dbReference>
<name>A0A5C6E3W0_9BACT</name>
<sequence>MTSHRLDIPFHPPASKDVVLHTRVVSDTGGGPEKTILLSSPFLADSNYALAAAYMHPPDDPGFEVIRQRAVNWNSPLISIPDRGATDVRVLRDLLRLCKQFNVKIWHAHDYKSNLFGLLLRPFHRMKLVTTVHGWVVQTSKTPLYYKVDKLCLPRYQHVICVSDDLLDEVAKLKIRSDRLTYIPNAIDELSFSRQGPSSAAAMRRQRAVPNDRVLVGASGRLMPEKSFDLLIRATKTLLNEGHPVELWIAGEGSARQDLERLIVELDLADHVKLLGFWSDTKAFYESLDLFVLSSQREGLPNVILEAAAMGVPIVSTRVAGVPKMLTDDHDGLLCDIGNQKGLTDAMRRLVCDPVKRSQMAIAARKLVEEQYSFRKRMDRIQTIYERLLGR</sequence>
<dbReference type="EMBL" id="SJPY01000002">
    <property type="protein sequence ID" value="TWU44353.1"/>
    <property type="molecule type" value="Genomic_DNA"/>
</dbReference>
<evidence type="ECO:0000259" key="1">
    <source>
        <dbReference type="Pfam" id="PF00534"/>
    </source>
</evidence>
<dbReference type="OrthoDB" id="232381at2"/>
<feature type="domain" description="Glycosyltransferase subfamily 4-like N-terminal" evidence="2">
    <location>
        <begin position="30"/>
        <end position="188"/>
    </location>
</feature>
<dbReference type="CDD" id="cd03801">
    <property type="entry name" value="GT4_PimA-like"/>
    <property type="match status" value="1"/>
</dbReference>
<evidence type="ECO:0000313" key="4">
    <source>
        <dbReference type="Proteomes" id="UP000315471"/>
    </source>
</evidence>
<dbReference type="GO" id="GO:0016757">
    <property type="term" value="F:glycosyltransferase activity"/>
    <property type="evidence" value="ECO:0007669"/>
    <property type="project" value="UniProtKB-KW"/>
</dbReference>
<comment type="caution">
    <text evidence="3">The sequence shown here is derived from an EMBL/GenBank/DDBJ whole genome shotgun (WGS) entry which is preliminary data.</text>
</comment>
<dbReference type="EC" id="2.4.1.301" evidence="3"/>
<keyword evidence="3" id="KW-0328">Glycosyltransferase</keyword>
<organism evidence="3 4">
    <name type="scientific">Novipirellula aureliae</name>
    <dbReference type="NCBI Taxonomy" id="2527966"/>
    <lineage>
        <taxon>Bacteria</taxon>
        <taxon>Pseudomonadati</taxon>
        <taxon>Planctomycetota</taxon>
        <taxon>Planctomycetia</taxon>
        <taxon>Pirellulales</taxon>
        <taxon>Pirellulaceae</taxon>
        <taxon>Novipirellula</taxon>
    </lineage>
</organism>
<keyword evidence="4" id="KW-1185">Reference proteome</keyword>
<dbReference type="Gene3D" id="3.40.50.2000">
    <property type="entry name" value="Glycogen Phosphorylase B"/>
    <property type="match status" value="2"/>
</dbReference>
<dbReference type="PANTHER" id="PTHR12526">
    <property type="entry name" value="GLYCOSYLTRANSFERASE"/>
    <property type="match status" value="1"/>
</dbReference>
<dbReference type="PANTHER" id="PTHR12526:SF637">
    <property type="entry name" value="GLYCOSYLTRANSFERASE EPSF-RELATED"/>
    <property type="match status" value="1"/>
</dbReference>
<feature type="domain" description="Glycosyl transferase family 1" evidence="1">
    <location>
        <begin position="203"/>
        <end position="366"/>
    </location>
</feature>
<protein>
    <submittedName>
        <fullName evidence="3">Alpha-D-kanosaminyltransferase</fullName>
        <ecNumber evidence="3">2.4.1.301</ecNumber>
    </submittedName>
</protein>
<dbReference type="SUPFAM" id="SSF53756">
    <property type="entry name" value="UDP-Glycosyltransferase/glycogen phosphorylase"/>
    <property type="match status" value="1"/>
</dbReference>
<dbReference type="Pfam" id="PF00534">
    <property type="entry name" value="Glycos_transf_1"/>
    <property type="match status" value="1"/>
</dbReference>
<dbReference type="Pfam" id="PF13439">
    <property type="entry name" value="Glyco_transf_4"/>
    <property type="match status" value="1"/>
</dbReference>